<name>A0ACC0ZYE2_9ROSI</name>
<gene>
    <name evidence="1" type="ORF">Patl1_22597</name>
</gene>
<keyword evidence="2" id="KW-1185">Reference proteome</keyword>
<organism evidence="1 2">
    <name type="scientific">Pistacia atlantica</name>
    <dbReference type="NCBI Taxonomy" id="434234"/>
    <lineage>
        <taxon>Eukaryota</taxon>
        <taxon>Viridiplantae</taxon>
        <taxon>Streptophyta</taxon>
        <taxon>Embryophyta</taxon>
        <taxon>Tracheophyta</taxon>
        <taxon>Spermatophyta</taxon>
        <taxon>Magnoliopsida</taxon>
        <taxon>eudicotyledons</taxon>
        <taxon>Gunneridae</taxon>
        <taxon>Pentapetalae</taxon>
        <taxon>rosids</taxon>
        <taxon>malvids</taxon>
        <taxon>Sapindales</taxon>
        <taxon>Anacardiaceae</taxon>
        <taxon>Pistacia</taxon>
    </lineage>
</organism>
<comment type="caution">
    <text evidence="1">The sequence shown here is derived from an EMBL/GenBank/DDBJ whole genome shotgun (WGS) entry which is preliminary data.</text>
</comment>
<dbReference type="Proteomes" id="UP001164250">
    <property type="component" value="Chromosome 13"/>
</dbReference>
<dbReference type="EMBL" id="CM047909">
    <property type="protein sequence ID" value="KAJ0078631.1"/>
    <property type="molecule type" value="Genomic_DNA"/>
</dbReference>
<protein>
    <submittedName>
        <fullName evidence="1">Uncharacterized protein</fullName>
    </submittedName>
</protein>
<evidence type="ECO:0000313" key="1">
    <source>
        <dbReference type="EMBL" id="KAJ0078631.1"/>
    </source>
</evidence>
<reference evidence="2" key="1">
    <citation type="journal article" date="2023" name="G3 (Bethesda)">
        <title>Genome assembly and association tests identify interacting loci associated with vigor, precocity, and sex in interspecific pistachio rootstocks.</title>
        <authorList>
            <person name="Palmer W."/>
            <person name="Jacygrad E."/>
            <person name="Sagayaradj S."/>
            <person name="Cavanaugh K."/>
            <person name="Han R."/>
            <person name="Bertier L."/>
            <person name="Beede B."/>
            <person name="Kafkas S."/>
            <person name="Golino D."/>
            <person name="Preece J."/>
            <person name="Michelmore R."/>
        </authorList>
    </citation>
    <scope>NUCLEOTIDE SEQUENCE [LARGE SCALE GENOMIC DNA]</scope>
</reference>
<sequence length="36" mass="4464">MYVSMFMFFYFASHFICNCELQSFLYRTIYSCSKVR</sequence>
<accession>A0ACC0ZYE2</accession>
<proteinExistence type="predicted"/>
<evidence type="ECO:0000313" key="2">
    <source>
        <dbReference type="Proteomes" id="UP001164250"/>
    </source>
</evidence>